<evidence type="ECO:0000256" key="5">
    <source>
        <dbReference type="ARBA" id="ARBA00023136"/>
    </source>
</evidence>
<dbReference type="RefSeq" id="WP_049681784.1">
    <property type="nucleotide sequence ID" value="NZ_LFZW01000001.1"/>
</dbReference>
<feature type="transmembrane region" description="Helical" evidence="6">
    <location>
        <begin position="58"/>
        <end position="77"/>
    </location>
</feature>
<evidence type="ECO:0000256" key="1">
    <source>
        <dbReference type="ARBA" id="ARBA00004651"/>
    </source>
</evidence>
<dbReference type="EMBL" id="LFZW01000001">
    <property type="protein sequence ID" value="KMY50430.1"/>
    <property type="molecule type" value="Genomic_DNA"/>
</dbReference>
<evidence type="ECO:0000313" key="7">
    <source>
        <dbReference type="EMBL" id="KMY50430.1"/>
    </source>
</evidence>
<evidence type="ECO:0000256" key="4">
    <source>
        <dbReference type="ARBA" id="ARBA00022989"/>
    </source>
</evidence>
<comment type="subcellular location">
    <subcellularLocation>
        <location evidence="1">Cell membrane</location>
        <topology evidence="1">Multi-pass membrane protein</topology>
    </subcellularLocation>
</comment>
<comment type="caution">
    <text evidence="7">The sequence shown here is derived from an EMBL/GenBank/DDBJ whole genome shotgun (WGS) entry which is preliminary data.</text>
</comment>
<sequence>MTHNMQLENKTLLILKMALASALSWEIAKFMGSHHPYLAPITVILCLQTTINRSIRFSFHRIVGTMIGISVTVLIAPHLQVNGWTIGTLILIGCFVATWLKRDATTIHQVALTVLLVFDLGHKSGYYPIDRFRDTLIGAFVAVIVHMFIYPPNFTNQASKSIHHFATHLTTTFSRVSDWAESGLEKQAGYTLQTETKQLLKELHQANSLIQDASESLQYNPFTKKSKKNLQNYQQRMDYLTQGYAYLSNIVGTLIAWSESGTITPDQQSIWAAQVKALAPFFHAKENPVVLYPPSETLKVMISSNLEQQRFHVSLYHETKSLLKKLDQLSKNEG</sequence>
<dbReference type="PATRIC" id="fig|1679170.3.peg.3137"/>
<dbReference type="Pfam" id="PF06081">
    <property type="entry name" value="ArAE_1"/>
    <property type="match status" value="1"/>
</dbReference>
<evidence type="ECO:0000256" key="6">
    <source>
        <dbReference type="SAM" id="Phobius"/>
    </source>
</evidence>
<feature type="transmembrane region" description="Helical" evidence="6">
    <location>
        <begin position="83"/>
        <end position="100"/>
    </location>
</feature>
<dbReference type="GO" id="GO:0005886">
    <property type="term" value="C:plasma membrane"/>
    <property type="evidence" value="ECO:0007669"/>
    <property type="project" value="UniProtKB-SubCell"/>
</dbReference>
<dbReference type="AlphaFoldDB" id="A0A0K9GUU6"/>
<evidence type="ECO:0000256" key="2">
    <source>
        <dbReference type="ARBA" id="ARBA00022475"/>
    </source>
</evidence>
<dbReference type="Proteomes" id="UP000037146">
    <property type="component" value="Unassembled WGS sequence"/>
</dbReference>
<dbReference type="OrthoDB" id="2931138at2"/>
<feature type="transmembrane region" description="Helical" evidence="6">
    <location>
        <begin position="132"/>
        <end position="150"/>
    </location>
</feature>
<evidence type="ECO:0000256" key="3">
    <source>
        <dbReference type="ARBA" id="ARBA00022692"/>
    </source>
</evidence>
<evidence type="ECO:0000313" key="8">
    <source>
        <dbReference type="Proteomes" id="UP000037146"/>
    </source>
</evidence>
<protein>
    <recommendedName>
        <fullName evidence="9">FUSC family protein</fullName>
    </recommendedName>
</protein>
<evidence type="ECO:0008006" key="9">
    <source>
        <dbReference type="Google" id="ProtNLM"/>
    </source>
</evidence>
<reference evidence="8" key="1">
    <citation type="submission" date="2015-07" db="EMBL/GenBank/DDBJ databases">
        <title>Genome sequencing project for genomic taxonomy and phylogenomics of Bacillus-like bacteria.</title>
        <authorList>
            <person name="Liu B."/>
            <person name="Wang J."/>
            <person name="Zhu Y."/>
            <person name="Liu G."/>
            <person name="Chen Q."/>
            <person name="Chen Z."/>
            <person name="Lan J."/>
            <person name="Che J."/>
            <person name="Ge C."/>
            <person name="Shi H."/>
            <person name="Pan Z."/>
            <person name="Liu X."/>
        </authorList>
    </citation>
    <scope>NUCLEOTIDE SEQUENCE [LARGE SCALE GENOMIC DNA]</scope>
    <source>
        <strain evidence="8">FJAT-27997</strain>
    </source>
</reference>
<keyword evidence="8" id="KW-1185">Reference proteome</keyword>
<dbReference type="STRING" id="1679170.AC625_13735"/>
<keyword evidence="5 6" id="KW-0472">Membrane</keyword>
<dbReference type="PANTHER" id="PTHR30509">
    <property type="entry name" value="P-HYDROXYBENZOIC ACID EFFLUX PUMP SUBUNIT-RELATED"/>
    <property type="match status" value="1"/>
</dbReference>
<organism evidence="7 8">
    <name type="scientific">Peribacillus loiseleuriae</name>
    <dbReference type="NCBI Taxonomy" id="1679170"/>
    <lineage>
        <taxon>Bacteria</taxon>
        <taxon>Bacillati</taxon>
        <taxon>Bacillota</taxon>
        <taxon>Bacilli</taxon>
        <taxon>Bacillales</taxon>
        <taxon>Bacillaceae</taxon>
        <taxon>Peribacillus</taxon>
    </lineage>
</organism>
<keyword evidence="2" id="KW-1003">Cell membrane</keyword>
<name>A0A0K9GUU6_9BACI</name>
<dbReference type="InterPro" id="IPR010343">
    <property type="entry name" value="ArAE_1"/>
</dbReference>
<keyword evidence="4 6" id="KW-1133">Transmembrane helix</keyword>
<accession>A0A0K9GUU6</accession>
<dbReference type="PANTHER" id="PTHR30509:SF9">
    <property type="entry name" value="MULTIDRUG RESISTANCE PROTEIN MDTO"/>
    <property type="match status" value="1"/>
</dbReference>
<proteinExistence type="predicted"/>
<keyword evidence="3 6" id="KW-0812">Transmembrane</keyword>
<gene>
    <name evidence="7" type="ORF">AC625_13735</name>
</gene>